<reference evidence="2 3" key="1">
    <citation type="submission" date="2016-04" db="EMBL/GenBank/DDBJ databases">
        <title>A degradative enzymes factory behind the ericoid mycorrhizal symbiosis.</title>
        <authorList>
            <consortium name="DOE Joint Genome Institute"/>
            <person name="Martino E."/>
            <person name="Morin E."/>
            <person name="Grelet G."/>
            <person name="Kuo A."/>
            <person name="Kohler A."/>
            <person name="Daghino S."/>
            <person name="Barry K."/>
            <person name="Choi C."/>
            <person name="Cichocki N."/>
            <person name="Clum A."/>
            <person name="Copeland A."/>
            <person name="Hainaut M."/>
            <person name="Haridas S."/>
            <person name="Labutti K."/>
            <person name="Lindquist E."/>
            <person name="Lipzen A."/>
            <person name="Khouja H.-R."/>
            <person name="Murat C."/>
            <person name="Ohm R."/>
            <person name="Olson A."/>
            <person name="Spatafora J."/>
            <person name="Veneault-Fourrey C."/>
            <person name="Henrissat B."/>
            <person name="Grigoriev I."/>
            <person name="Martin F."/>
            <person name="Perotto S."/>
        </authorList>
    </citation>
    <scope>NUCLEOTIDE SEQUENCE [LARGE SCALE GENOMIC DNA]</scope>
    <source>
        <strain evidence="2 3">F</strain>
    </source>
</reference>
<evidence type="ECO:0000313" key="2">
    <source>
        <dbReference type="EMBL" id="PMD39343.1"/>
    </source>
</evidence>
<dbReference type="PANTHER" id="PTHR24148:SF73">
    <property type="entry name" value="HET DOMAIN PROTEIN (AFU_ORTHOLOGUE AFUA_8G01020)"/>
    <property type="match status" value="1"/>
</dbReference>
<protein>
    <submittedName>
        <fullName evidence="2">HET-domain-containing protein</fullName>
    </submittedName>
</protein>
<name>A0A2J6RLE8_HYAVF</name>
<feature type="domain" description="Heterokaryon incompatibility" evidence="1">
    <location>
        <begin position="47"/>
        <end position="207"/>
    </location>
</feature>
<gene>
    <name evidence="2" type="ORF">L207DRAFT_635267</name>
</gene>
<organism evidence="2 3">
    <name type="scientific">Hyaloscypha variabilis (strain UAMH 11265 / GT02V1 / F)</name>
    <name type="common">Meliniomyces variabilis</name>
    <dbReference type="NCBI Taxonomy" id="1149755"/>
    <lineage>
        <taxon>Eukaryota</taxon>
        <taxon>Fungi</taxon>
        <taxon>Dikarya</taxon>
        <taxon>Ascomycota</taxon>
        <taxon>Pezizomycotina</taxon>
        <taxon>Leotiomycetes</taxon>
        <taxon>Helotiales</taxon>
        <taxon>Hyaloscyphaceae</taxon>
        <taxon>Hyaloscypha</taxon>
        <taxon>Hyaloscypha variabilis</taxon>
    </lineage>
</organism>
<evidence type="ECO:0000259" key="1">
    <source>
        <dbReference type="Pfam" id="PF06985"/>
    </source>
</evidence>
<keyword evidence="3" id="KW-1185">Reference proteome</keyword>
<dbReference type="Pfam" id="PF06985">
    <property type="entry name" value="HET"/>
    <property type="match status" value="1"/>
</dbReference>
<accession>A0A2J6RLE8</accession>
<dbReference type="PANTHER" id="PTHR24148">
    <property type="entry name" value="ANKYRIN REPEAT DOMAIN-CONTAINING PROTEIN 39 HOMOLOG-RELATED"/>
    <property type="match status" value="1"/>
</dbReference>
<dbReference type="InterPro" id="IPR010730">
    <property type="entry name" value="HET"/>
</dbReference>
<dbReference type="OrthoDB" id="2157530at2759"/>
<sequence length="625" mass="71124">METADFQYTRLDSRHIRVLQRVSDDQLRTNTPSYRLLPVNLDSHPEFVAVSYVWGEPGLTREINISGKTLKVTNSLYNAVQDVFEALGGLLRLSDSQCREEISIWIDGVCINQESDLEKSEQVALMGEIYRGAFLTITYAGPHGVEARCALKLICDCNKFIQESMLRIVQNGSLEQANFPSPEHESYRALRKLLRLPWSARAWIVQESVMAQRNLLVIGTTLFEWTSLATIVESTRRGLLPAICISSEEEWLDDGYLNPDYVLMQSNLKKDAWTKDGNLSKTLCQLLRRCHSFVSSNPKDKIYAFLSMAKDREELGIKPNYLLSTRDIYIDTTTRILQVEQRLDVLSSVRPEKNDKKINLPSWVPDWSSFDFPRWGANNYLWYRGLLEKGLFRADGGRLPRIHFNADGTELTLRGVIFDQLCLITNPDCRGDHNPKYPNAIEGGSANRELFMSLLASVQTVLECCSEEMKTNTYPNSGGVKEAFWRTLIANVDDFGREADREYERCYDDYAKLQQHMFKKEFGHELALDEVARLRAMRFATTMKLMSIQRSVGLTHKGYIASVPGHAEPGDFICVLFGGKVPFIIRPEARESRYILLGDTYVHGIMKGEAVEGVANELITDVTFV</sequence>
<dbReference type="EMBL" id="KZ613947">
    <property type="protein sequence ID" value="PMD39343.1"/>
    <property type="molecule type" value="Genomic_DNA"/>
</dbReference>
<dbReference type="InterPro" id="IPR052895">
    <property type="entry name" value="HetReg/Transcr_Mod"/>
</dbReference>
<dbReference type="AlphaFoldDB" id="A0A2J6RLE8"/>
<dbReference type="STRING" id="1149755.A0A2J6RLE8"/>
<dbReference type="Proteomes" id="UP000235786">
    <property type="component" value="Unassembled WGS sequence"/>
</dbReference>
<dbReference type="Pfam" id="PF26639">
    <property type="entry name" value="Het-6_barrel"/>
    <property type="match status" value="1"/>
</dbReference>
<proteinExistence type="predicted"/>
<evidence type="ECO:0000313" key="3">
    <source>
        <dbReference type="Proteomes" id="UP000235786"/>
    </source>
</evidence>